<evidence type="ECO:0000256" key="1">
    <source>
        <dbReference type="SAM" id="Phobius"/>
    </source>
</evidence>
<evidence type="ECO:0000313" key="2">
    <source>
        <dbReference type="EMBL" id="GMH86187.1"/>
    </source>
</evidence>
<feature type="transmembrane region" description="Helical" evidence="1">
    <location>
        <begin position="86"/>
        <end position="112"/>
    </location>
</feature>
<keyword evidence="1" id="KW-0472">Membrane</keyword>
<dbReference type="EMBL" id="BRXX01000057">
    <property type="protein sequence ID" value="GMH86187.1"/>
    <property type="molecule type" value="Genomic_DNA"/>
</dbReference>
<protein>
    <submittedName>
        <fullName evidence="2">Uncharacterized protein</fullName>
    </submittedName>
</protein>
<feature type="transmembrane region" description="Helical" evidence="1">
    <location>
        <begin position="132"/>
        <end position="151"/>
    </location>
</feature>
<feature type="transmembrane region" description="Helical" evidence="1">
    <location>
        <begin position="52"/>
        <end position="74"/>
    </location>
</feature>
<accession>A0A9W7B988</accession>
<dbReference type="AlphaFoldDB" id="A0A9W7B988"/>
<comment type="caution">
    <text evidence="2">The sequence shown here is derived from an EMBL/GenBank/DDBJ whole genome shotgun (WGS) entry which is preliminary data.</text>
</comment>
<evidence type="ECO:0000313" key="3">
    <source>
        <dbReference type="Proteomes" id="UP001165160"/>
    </source>
</evidence>
<keyword evidence="1" id="KW-0812">Transmembrane</keyword>
<gene>
    <name evidence="2" type="ORF">TrVE_jg12345</name>
</gene>
<proteinExistence type="predicted"/>
<sequence length="190" mass="20300">MNDILKSYSDKPIRLIAHVWYGCMFLAVTDVIVACATASTNDDAGRAGSRGGAFAAIWSMFMIIGYVVSGTYILRKHKTASAIGFLLGMSFMISQLFFVLFVMFASFASTAAEIDATITDEHATSSVTSDRWFAAFAFFIFLVTAIFGVVLGKFRHDGIIPVAEMDAKTAAGLGAKMTTTSQPAVGTTAV</sequence>
<organism evidence="2 3">
    <name type="scientific">Triparma verrucosa</name>
    <dbReference type="NCBI Taxonomy" id="1606542"/>
    <lineage>
        <taxon>Eukaryota</taxon>
        <taxon>Sar</taxon>
        <taxon>Stramenopiles</taxon>
        <taxon>Ochrophyta</taxon>
        <taxon>Bolidophyceae</taxon>
        <taxon>Parmales</taxon>
        <taxon>Triparmaceae</taxon>
        <taxon>Triparma</taxon>
    </lineage>
</organism>
<dbReference type="Proteomes" id="UP001165160">
    <property type="component" value="Unassembled WGS sequence"/>
</dbReference>
<keyword evidence="1" id="KW-1133">Transmembrane helix</keyword>
<name>A0A9W7B988_9STRA</name>
<reference evidence="3" key="1">
    <citation type="journal article" date="2023" name="Commun. Biol.">
        <title>Genome analysis of Parmales, the sister group of diatoms, reveals the evolutionary specialization of diatoms from phago-mixotrophs to photoautotrophs.</title>
        <authorList>
            <person name="Ban H."/>
            <person name="Sato S."/>
            <person name="Yoshikawa S."/>
            <person name="Yamada K."/>
            <person name="Nakamura Y."/>
            <person name="Ichinomiya M."/>
            <person name="Sato N."/>
            <person name="Blanc-Mathieu R."/>
            <person name="Endo H."/>
            <person name="Kuwata A."/>
            <person name="Ogata H."/>
        </authorList>
    </citation>
    <scope>NUCLEOTIDE SEQUENCE [LARGE SCALE GENOMIC DNA]</scope>
    <source>
        <strain evidence="3">NIES 3699</strain>
    </source>
</reference>
<feature type="transmembrane region" description="Helical" evidence="1">
    <location>
        <begin position="20"/>
        <end position="40"/>
    </location>
</feature>
<keyword evidence="3" id="KW-1185">Reference proteome</keyword>